<evidence type="ECO:0000256" key="2">
    <source>
        <dbReference type="ARBA" id="ARBA00084097"/>
    </source>
</evidence>
<name>A0A6F9DCX9_9ASCI</name>
<comment type="function">
    <text evidence="5">Cleaves the gamma-glutamyl peptide bond of glutathione and glutathione conjugates.</text>
</comment>
<feature type="binding site" evidence="4">
    <location>
        <position position="486"/>
    </location>
    <ligand>
        <name>L-glutamate</name>
        <dbReference type="ChEBI" id="CHEBI:29985"/>
    </ligand>
</feature>
<comment type="catalytic activity">
    <reaction evidence="5">
        <text>an N-terminal (5-L-glutamyl)-[peptide] + an alpha-amino acid = 5-L-glutamyl amino acid + an N-terminal L-alpha-aminoacyl-[peptide]</text>
        <dbReference type="Rhea" id="RHEA:23904"/>
        <dbReference type="Rhea" id="RHEA-COMP:9780"/>
        <dbReference type="Rhea" id="RHEA-COMP:9795"/>
        <dbReference type="ChEBI" id="CHEBI:77644"/>
        <dbReference type="ChEBI" id="CHEBI:78597"/>
        <dbReference type="ChEBI" id="CHEBI:78599"/>
        <dbReference type="ChEBI" id="CHEBI:78608"/>
        <dbReference type="EC" id="2.3.2.2"/>
    </reaction>
</comment>
<dbReference type="GO" id="GO:0036374">
    <property type="term" value="F:glutathione hydrolase activity"/>
    <property type="evidence" value="ECO:0007669"/>
    <property type="project" value="UniProtKB-UniRule"/>
</dbReference>
<comment type="subcellular location">
    <subcellularLocation>
        <location evidence="5">Membrane</location>
        <topology evidence="5">Single-pass type II membrane protein</topology>
    </subcellularLocation>
</comment>
<feature type="binding site" evidence="4">
    <location>
        <begin position="512"/>
        <end position="513"/>
    </location>
    <ligand>
        <name>L-glutamate</name>
        <dbReference type="ChEBI" id="CHEBI:29985"/>
    </ligand>
</feature>
<keyword evidence="5" id="KW-0012">Acyltransferase</keyword>
<dbReference type="Gene3D" id="1.10.246.130">
    <property type="match status" value="1"/>
</dbReference>
<comment type="pathway">
    <text evidence="5">Sulfur metabolism; glutathione metabolism.</text>
</comment>
<feature type="binding site" evidence="4">
    <location>
        <position position="163"/>
    </location>
    <ligand>
        <name>L-glutamate</name>
        <dbReference type="ChEBI" id="CHEBI:29985"/>
    </ligand>
</feature>
<evidence type="ECO:0000256" key="4">
    <source>
        <dbReference type="PIRSR" id="PIRSR600101-2"/>
    </source>
</evidence>
<dbReference type="GO" id="GO:0103068">
    <property type="term" value="F:leukotriene C4 gamma-glutamyl transferase activity"/>
    <property type="evidence" value="ECO:0007669"/>
    <property type="project" value="UniProtKB-EC"/>
</dbReference>
<feature type="binding site" evidence="4">
    <location>
        <begin position="462"/>
        <end position="464"/>
    </location>
    <ligand>
        <name>L-glutamate</name>
        <dbReference type="ChEBI" id="CHEBI:29985"/>
    </ligand>
</feature>
<keyword evidence="5" id="KW-0378">Hydrolase</keyword>
<dbReference type="Pfam" id="PF01019">
    <property type="entry name" value="G_glu_transpept"/>
    <property type="match status" value="1"/>
</dbReference>
<dbReference type="PANTHER" id="PTHR11686:SF9">
    <property type="entry name" value="RE13973P"/>
    <property type="match status" value="1"/>
</dbReference>
<dbReference type="InterPro" id="IPR043137">
    <property type="entry name" value="GGT_ssub_C"/>
</dbReference>
<evidence type="ECO:0000256" key="3">
    <source>
        <dbReference type="PIRSR" id="PIRSR600101-1"/>
    </source>
</evidence>
<dbReference type="GO" id="GO:0005886">
    <property type="term" value="C:plasma membrane"/>
    <property type="evidence" value="ECO:0007669"/>
    <property type="project" value="TreeGrafter"/>
</dbReference>
<dbReference type="Gene3D" id="3.60.20.40">
    <property type="match status" value="1"/>
</dbReference>
<dbReference type="FunFam" id="1.10.246.130:FF:000001">
    <property type="entry name" value="Gamma-glutamyltransferase 5 isoform 1"/>
    <property type="match status" value="1"/>
</dbReference>
<feature type="binding site" evidence="4">
    <location>
        <position position="536"/>
    </location>
    <ligand>
        <name>L-glutamate</name>
        <dbReference type="ChEBI" id="CHEBI:29985"/>
    </ligand>
</feature>
<dbReference type="InterPro" id="IPR000101">
    <property type="entry name" value="GGT_peptidase"/>
</dbReference>
<reference evidence="7" key="1">
    <citation type="submission" date="2020-04" db="EMBL/GenBank/DDBJ databases">
        <authorList>
            <person name="Neveu A P."/>
        </authorList>
    </citation>
    <scope>NUCLEOTIDE SEQUENCE</scope>
    <source>
        <tissue evidence="7">Whole embryo</tissue>
    </source>
</reference>
<dbReference type="PANTHER" id="PTHR11686">
    <property type="entry name" value="GAMMA GLUTAMYL TRANSPEPTIDASE"/>
    <property type="match status" value="1"/>
</dbReference>
<protein>
    <recommendedName>
        <fullName evidence="5">Glutathione hydrolase</fullName>
        <ecNumber evidence="5">2.3.2.2</ecNumber>
        <ecNumber evidence="5">3.4.19.13</ecNumber>
    </recommendedName>
    <alternativeName>
        <fullName evidence="5">Gamma-glutamyltransferase</fullName>
    </alternativeName>
    <alternativeName>
        <fullName evidence="5">Gamma-glutamyltranspeptidase</fullName>
    </alternativeName>
</protein>
<gene>
    <name evidence="7" type="primary">Ggt1-002</name>
</gene>
<keyword evidence="2" id="KW-1199">Hemostasis impairing toxin</keyword>
<dbReference type="FunFam" id="3.60.20.40:FF:000001">
    <property type="entry name" value="Gamma-glutamyltranspeptidase 1"/>
    <property type="match status" value="1"/>
</dbReference>
<proteinExistence type="evidence at transcript level"/>
<dbReference type="PRINTS" id="PR01210">
    <property type="entry name" value="GGTRANSPTASE"/>
</dbReference>
<comment type="similarity">
    <text evidence="1">Belongs to the gamma-glutamyltransferase family.</text>
</comment>
<evidence type="ECO:0000256" key="5">
    <source>
        <dbReference type="RuleBase" id="RU368068"/>
    </source>
</evidence>
<keyword evidence="5" id="KW-0812">Transmembrane</keyword>
<keyword evidence="5" id="KW-0808">Transferase</keyword>
<evidence type="ECO:0000313" key="7">
    <source>
        <dbReference type="EMBL" id="CAB3248958.1"/>
    </source>
</evidence>
<dbReference type="InterPro" id="IPR029055">
    <property type="entry name" value="Ntn_hydrolases_N"/>
</dbReference>
<keyword evidence="2" id="KW-1202">Platelet aggregation activating toxin</keyword>
<dbReference type="EC" id="2.3.2.2" evidence="5"/>
<accession>A0A6F9DCX9</accession>
<keyword evidence="5" id="KW-1133">Transmembrane helix</keyword>
<dbReference type="EMBL" id="LR785425">
    <property type="protein sequence ID" value="CAB3248958.1"/>
    <property type="molecule type" value="mRNA"/>
</dbReference>
<organism evidence="7">
    <name type="scientific">Phallusia mammillata</name>
    <dbReference type="NCBI Taxonomy" id="59560"/>
    <lineage>
        <taxon>Eukaryota</taxon>
        <taxon>Metazoa</taxon>
        <taxon>Chordata</taxon>
        <taxon>Tunicata</taxon>
        <taxon>Ascidiacea</taxon>
        <taxon>Phlebobranchia</taxon>
        <taxon>Ascidiidae</taxon>
        <taxon>Phallusia</taxon>
    </lineage>
</organism>
<keyword evidence="5" id="KW-0472">Membrane</keyword>
<feature type="compositionally biased region" description="Polar residues" evidence="6">
    <location>
        <begin position="1"/>
        <end position="10"/>
    </location>
</feature>
<dbReference type="GO" id="GO:0006751">
    <property type="term" value="P:glutathione catabolic process"/>
    <property type="evidence" value="ECO:0007669"/>
    <property type="project" value="UniProtKB-UniRule"/>
</dbReference>
<feature type="transmembrane region" description="Helical" evidence="5">
    <location>
        <begin position="54"/>
        <end position="74"/>
    </location>
</feature>
<evidence type="ECO:0000256" key="1">
    <source>
        <dbReference type="ARBA" id="ARBA00009381"/>
    </source>
</evidence>
<evidence type="ECO:0000256" key="6">
    <source>
        <dbReference type="SAM" id="MobiDB-lite"/>
    </source>
</evidence>
<comment type="catalytic activity">
    <reaction evidence="5">
        <text>an S-substituted glutathione + H2O = an S-substituted L-cysteinylglycine + L-glutamate</text>
        <dbReference type="Rhea" id="RHEA:59468"/>
        <dbReference type="ChEBI" id="CHEBI:15377"/>
        <dbReference type="ChEBI" id="CHEBI:29985"/>
        <dbReference type="ChEBI" id="CHEBI:90779"/>
        <dbReference type="ChEBI" id="CHEBI:143103"/>
        <dbReference type="EC" id="3.4.19.13"/>
    </reaction>
</comment>
<dbReference type="AlphaFoldDB" id="A0A6F9DCX9"/>
<comment type="catalytic activity">
    <reaction evidence="5">
        <text>glutathione + H2O = L-cysteinylglycine + L-glutamate</text>
        <dbReference type="Rhea" id="RHEA:28807"/>
        <dbReference type="ChEBI" id="CHEBI:15377"/>
        <dbReference type="ChEBI" id="CHEBI:29985"/>
        <dbReference type="ChEBI" id="CHEBI:57925"/>
        <dbReference type="ChEBI" id="CHEBI:61694"/>
        <dbReference type="EC" id="3.4.19.13"/>
    </reaction>
</comment>
<dbReference type="InterPro" id="IPR043138">
    <property type="entry name" value="GGT_lsub"/>
</dbReference>
<dbReference type="EC" id="3.4.19.13" evidence="5"/>
<sequence length="636" mass="69620">MSPAQYTRVSTESDDDGENVTVKIRSSPSRSRTRFSAAQHFTGQKKPSPWNCVCISRLLVLFIIWLIAIGFAIARFPVHKFHSHEEMGHHHKVYTKAAVATGNKQCATVGVNTLRSGGNAVDAAIATVLCEGVVEPEFTGIGGGFVMTIYNKAGDNFTVIDARETAPIQSTKTMYGVGDKVEENLRSPLGIAVPGALRGFQLAHDKYGKLPWKQLFEPAIILANGFPVNGELERKLVEEKSAILKSKILCNIYCDKTKKDVKKTNDVVKNPLLEETMVKISKDGSNVFYSSPMADKMVSEIQKSGGIITAKDFETYQAVERKPINVTLPNGKYKLFAPPLPLGGPVFAMIMSIMDSFNISGPVFKKDPSLQWHRTVEAFKHAYGARTHFEDPSFNANVTKISEKFLSPEFIESIKGKIKDKVTFQNPSYYGATPVSVDLHDASTMHVSVLAPNGDAVAVTSTVNWHFGSTFVSPSTGVLFNNEMGDFTIPVKANEQNWKFANAIEPGKRPLSSMTPCIVYDEKTNNAVFIIGAAGGLHITTATAQSLLRLLYFGTGELSEAIEGSRLHHQLFPNQLFHETGFNKSVLEDLRSIGHNVADSPTPNGKMGKVNGIKNHISHVHAYADERELGAGTDGW</sequence>
<dbReference type="SUPFAM" id="SSF56235">
    <property type="entry name" value="N-terminal nucleophile aminohydrolases (Ntn hydrolases)"/>
    <property type="match status" value="1"/>
</dbReference>
<feature type="active site" description="Nucleophile" evidence="3">
    <location>
        <position position="444"/>
    </location>
</feature>
<keyword evidence="2" id="KW-0800">Toxin</keyword>
<feature type="region of interest" description="Disordered" evidence="6">
    <location>
        <begin position="1"/>
        <end position="28"/>
    </location>
</feature>
<dbReference type="UniPathway" id="UPA00204"/>